<evidence type="ECO:0000313" key="8">
    <source>
        <dbReference type="Proteomes" id="UP000823388"/>
    </source>
</evidence>
<evidence type="ECO:0000256" key="1">
    <source>
        <dbReference type="ARBA" id="ARBA00022723"/>
    </source>
</evidence>
<dbReference type="PANTHER" id="PTHR34396:SF25">
    <property type="entry name" value="BOUNDARY ELEMENT ASSOCIATED FACTOR"/>
    <property type="match status" value="1"/>
</dbReference>
<protein>
    <recommendedName>
        <fullName evidence="6">BED-type domain-containing protein</fullName>
    </recommendedName>
</protein>
<feature type="compositionally biased region" description="Polar residues" evidence="5">
    <location>
        <begin position="39"/>
        <end position="49"/>
    </location>
</feature>
<dbReference type="GO" id="GO:0006357">
    <property type="term" value="P:regulation of transcription by RNA polymerase II"/>
    <property type="evidence" value="ECO:0007669"/>
    <property type="project" value="TreeGrafter"/>
</dbReference>
<sequence>MSTQGTNGSGVQGSKRPRQSGSRPPTPSSGGGNGAASEETATQGTNTTDVVEIEDDGDGKVGNKKKKSKIWDEFTKKTVGGKPKAECDWCHKLLSAKTRNGTSHLHGHLKICESRNIKKGLKQSTLKLSAKTDGSVVVEKYVFDQDLCRK</sequence>
<dbReference type="SUPFAM" id="SSF57667">
    <property type="entry name" value="beta-beta-alpha zinc fingers"/>
    <property type="match status" value="1"/>
</dbReference>
<gene>
    <name evidence="7" type="ORF">PVAP13_2NG560009</name>
</gene>
<feature type="region of interest" description="Disordered" evidence="5">
    <location>
        <begin position="1"/>
        <end position="65"/>
    </location>
</feature>
<accession>A0A8T0W061</accession>
<comment type="caution">
    <text evidence="7">The sequence shown here is derived from an EMBL/GenBank/DDBJ whole genome shotgun (WGS) entry which is preliminary data.</text>
</comment>
<evidence type="ECO:0000256" key="3">
    <source>
        <dbReference type="ARBA" id="ARBA00022833"/>
    </source>
</evidence>
<keyword evidence="2 4" id="KW-0863">Zinc-finger</keyword>
<evidence type="ECO:0000313" key="7">
    <source>
        <dbReference type="EMBL" id="KAG2637993.1"/>
    </source>
</evidence>
<reference evidence="7" key="1">
    <citation type="submission" date="2020-05" db="EMBL/GenBank/DDBJ databases">
        <title>WGS assembly of Panicum virgatum.</title>
        <authorList>
            <person name="Lovell J.T."/>
            <person name="Jenkins J."/>
            <person name="Shu S."/>
            <person name="Juenger T.E."/>
            <person name="Schmutz J."/>
        </authorList>
    </citation>
    <scope>NUCLEOTIDE SEQUENCE</scope>
    <source>
        <strain evidence="7">AP13</strain>
    </source>
</reference>
<evidence type="ECO:0000259" key="6">
    <source>
        <dbReference type="PROSITE" id="PS50808"/>
    </source>
</evidence>
<dbReference type="InterPro" id="IPR053031">
    <property type="entry name" value="Cuticle_assoc_protein"/>
</dbReference>
<dbReference type="GO" id="GO:1990837">
    <property type="term" value="F:sequence-specific double-stranded DNA binding"/>
    <property type="evidence" value="ECO:0007669"/>
    <property type="project" value="TreeGrafter"/>
</dbReference>
<proteinExistence type="predicted"/>
<dbReference type="EMBL" id="CM029040">
    <property type="protein sequence ID" value="KAG2637993.1"/>
    <property type="molecule type" value="Genomic_DNA"/>
</dbReference>
<dbReference type="InterPro" id="IPR036236">
    <property type="entry name" value="Znf_C2H2_sf"/>
</dbReference>
<organism evidence="7 8">
    <name type="scientific">Panicum virgatum</name>
    <name type="common">Blackwell switchgrass</name>
    <dbReference type="NCBI Taxonomy" id="38727"/>
    <lineage>
        <taxon>Eukaryota</taxon>
        <taxon>Viridiplantae</taxon>
        <taxon>Streptophyta</taxon>
        <taxon>Embryophyta</taxon>
        <taxon>Tracheophyta</taxon>
        <taxon>Spermatophyta</taxon>
        <taxon>Magnoliopsida</taxon>
        <taxon>Liliopsida</taxon>
        <taxon>Poales</taxon>
        <taxon>Poaceae</taxon>
        <taxon>PACMAD clade</taxon>
        <taxon>Panicoideae</taxon>
        <taxon>Panicodae</taxon>
        <taxon>Paniceae</taxon>
        <taxon>Panicinae</taxon>
        <taxon>Panicum</taxon>
        <taxon>Panicum sect. Hiantes</taxon>
    </lineage>
</organism>
<dbReference type="PROSITE" id="PS50808">
    <property type="entry name" value="ZF_BED"/>
    <property type="match status" value="1"/>
</dbReference>
<evidence type="ECO:0000256" key="5">
    <source>
        <dbReference type="SAM" id="MobiDB-lite"/>
    </source>
</evidence>
<evidence type="ECO:0000256" key="2">
    <source>
        <dbReference type="ARBA" id="ARBA00022771"/>
    </source>
</evidence>
<dbReference type="SMART" id="SM00614">
    <property type="entry name" value="ZnF_BED"/>
    <property type="match status" value="1"/>
</dbReference>
<keyword evidence="8" id="KW-1185">Reference proteome</keyword>
<dbReference type="GO" id="GO:0005634">
    <property type="term" value="C:nucleus"/>
    <property type="evidence" value="ECO:0007669"/>
    <property type="project" value="TreeGrafter"/>
</dbReference>
<dbReference type="AlphaFoldDB" id="A0A8T0W061"/>
<dbReference type="PANTHER" id="PTHR34396">
    <property type="entry name" value="OS03G0264950 PROTEIN-RELATED"/>
    <property type="match status" value="1"/>
</dbReference>
<keyword evidence="3" id="KW-0862">Zinc</keyword>
<evidence type="ECO:0000256" key="4">
    <source>
        <dbReference type="PROSITE-ProRule" id="PRU00027"/>
    </source>
</evidence>
<keyword evidence="1" id="KW-0479">Metal-binding</keyword>
<dbReference type="InterPro" id="IPR003656">
    <property type="entry name" value="Znf_BED"/>
</dbReference>
<dbReference type="Proteomes" id="UP000823388">
    <property type="component" value="Chromosome 2N"/>
</dbReference>
<dbReference type="GO" id="GO:0008270">
    <property type="term" value="F:zinc ion binding"/>
    <property type="evidence" value="ECO:0007669"/>
    <property type="project" value="UniProtKB-KW"/>
</dbReference>
<name>A0A8T0W061_PANVG</name>
<feature type="domain" description="BED-type" evidence="6">
    <location>
        <begin position="65"/>
        <end position="124"/>
    </location>
</feature>